<dbReference type="RefSeq" id="WP_145089650.1">
    <property type="nucleotide sequence ID" value="NZ_CP036274.1"/>
</dbReference>
<sequence>MSFFAVIRRVLLIGCMGAVIVTIAQADELLLVAGGGKGSDGGSAIGAAMGQPFGMAIDAAGNLFIADFSEHRVRKVDTKGVITTVGGTGEKGFSGDGGPAVDGQFNAMHDLVLDRERNIYIADSSNLRVRKIEAKTGILSTVAGNGEKGVRGDGGPGAEASLDGVASLFFAPDYTKLYLGGFSGVVRVLDMKSGVIDTVKGLPGGRSIAVDSKGNIYVAGGSTLRILRPDGTIEVLVDKKKAQPGEVTIGDNTKHLGFDADENVFIADDFGHAIKKYVVAEKKVILIAGTGERGTAGVGGPPLVAQLDGPHGVYFHPPTNTLYIGDSRNKRVLKLVTEKSPTSPTANQTVVPLFDLKTEREPATVVETADAIITQIGDRVRGRHAREAKFRAYDEYNTFYWEYRTIGIEIVDRVAKGGDDVTFNITSLWPLNTPDFRAFYVGKNTVAEYAHNVDSKQIDDTHYTAIVKSNSRERRPLRMGDVIEFEFSPFLVKPPRGRANYYGSAIVYVVGRGVVPWYGVGEWLDPEPLPETAWLGGHTTLPYQYSDEPNHRLKQMATNIAPRNAQPFMLGRRLHHTDFGTGAHSEKGNPQYEEQAGKLGPQFVATSCIACHVNNGRALPPETGKQMLQSVVKVGADQNAAPHLQLGTALQPQSVSGKPEAAVQIAGYDMIAGKFADGESYELRKPRYDFSGVTPSHFSVRLTPQLVGLGLLEAIPEAEILAAADPDDADGDGISGRALTVLDPQSNVLRVGRFGYKASQPKLLHQIAGALNTDMGVTTSIFPIVDHEATESAAKGAPELADEDLDRMYRYVALLGVPARRDLDELTSKRGEKLFVEARCAKCHASSFTTSEFALLAELRSQKIQPYTDLLLHDLGAGLSDTLGDGSPSDGGATGAEWRTPPLWGIGLTAGVSGGEAYLHDGRARTLSEAILWHDGEAAAAKKAFVEMSADDRSSLIRFLKSL</sequence>
<evidence type="ECO:0000313" key="7">
    <source>
        <dbReference type="Proteomes" id="UP000315017"/>
    </source>
</evidence>
<evidence type="ECO:0000256" key="1">
    <source>
        <dbReference type="ARBA" id="ARBA00022617"/>
    </source>
</evidence>
<feature type="domain" description="Cytochrome c" evidence="5">
    <location>
        <begin position="595"/>
        <end position="816"/>
    </location>
</feature>
<keyword evidence="3 4" id="KW-0408">Iron</keyword>
<keyword evidence="1 4" id="KW-0349">Heme</keyword>
<keyword evidence="7" id="KW-1185">Reference proteome</keyword>
<dbReference type="Gene3D" id="1.10.760.10">
    <property type="entry name" value="Cytochrome c-like domain"/>
    <property type="match status" value="1"/>
</dbReference>
<proteinExistence type="predicted"/>
<dbReference type="InterPro" id="IPR051395">
    <property type="entry name" value="Cytochrome_c_Peroxidase/MauG"/>
</dbReference>
<dbReference type="Gene3D" id="2.120.10.30">
    <property type="entry name" value="TolB, C-terminal domain"/>
    <property type="match status" value="3"/>
</dbReference>
<dbReference type="GO" id="GO:0046872">
    <property type="term" value="F:metal ion binding"/>
    <property type="evidence" value="ECO:0007669"/>
    <property type="project" value="UniProtKB-KW"/>
</dbReference>
<dbReference type="AlphaFoldDB" id="A0A517YCS1"/>
<feature type="domain" description="Cytochrome c" evidence="5">
    <location>
        <begin position="826"/>
        <end position="963"/>
    </location>
</feature>
<dbReference type="InterPro" id="IPR011042">
    <property type="entry name" value="6-blade_b-propeller_TolB-like"/>
</dbReference>
<evidence type="ECO:0000256" key="4">
    <source>
        <dbReference type="PROSITE-ProRule" id="PRU00433"/>
    </source>
</evidence>
<dbReference type="InterPro" id="IPR010538">
    <property type="entry name" value="DHOR"/>
</dbReference>
<keyword evidence="2 4" id="KW-0479">Metal-binding</keyword>
<dbReference type="KEGG" id="aagg:ETAA8_31260"/>
<dbReference type="Pfam" id="PF06537">
    <property type="entry name" value="DHOR"/>
    <property type="match status" value="1"/>
</dbReference>
<dbReference type="PROSITE" id="PS51007">
    <property type="entry name" value="CYTC"/>
    <property type="match status" value="2"/>
</dbReference>
<dbReference type="PANTHER" id="PTHR30600:SF4">
    <property type="entry name" value="CYTOCHROME C DOMAIN-CONTAINING PROTEIN"/>
    <property type="match status" value="1"/>
</dbReference>
<dbReference type="OrthoDB" id="9805202at2"/>
<evidence type="ECO:0000259" key="5">
    <source>
        <dbReference type="PROSITE" id="PS51007"/>
    </source>
</evidence>
<dbReference type="GO" id="GO:0004130">
    <property type="term" value="F:cytochrome-c peroxidase activity"/>
    <property type="evidence" value="ECO:0007669"/>
    <property type="project" value="TreeGrafter"/>
</dbReference>
<organism evidence="6 7">
    <name type="scientific">Anatilimnocola aggregata</name>
    <dbReference type="NCBI Taxonomy" id="2528021"/>
    <lineage>
        <taxon>Bacteria</taxon>
        <taxon>Pseudomonadati</taxon>
        <taxon>Planctomycetota</taxon>
        <taxon>Planctomycetia</taxon>
        <taxon>Pirellulales</taxon>
        <taxon>Pirellulaceae</taxon>
        <taxon>Anatilimnocola</taxon>
    </lineage>
</organism>
<evidence type="ECO:0000313" key="6">
    <source>
        <dbReference type="EMBL" id="QDU28034.1"/>
    </source>
</evidence>
<dbReference type="InterPro" id="IPR036909">
    <property type="entry name" value="Cyt_c-like_dom_sf"/>
</dbReference>
<dbReference type="Proteomes" id="UP000315017">
    <property type="component" value="Chromosome"/>
</dbReference>
<dbReference type="GO" id="GO:0009055">
    <property type="term" value="F:electron transfer activity"/>
    <property type="evidence" value="ECO:0007669"/>
    <property type="project" value="InterPro"/>
</dbReference>
<dbReference type="PANTHER" id="PTHR30600">
    <property type="entry name" value="CYTOCHROME C PEROXIDASE-RELATED"/>
    <property type="match status" value="1"/>
</dbReference>
<evidence type="ECO:0000256" key="3">
    <source>
        <dbReference type="ARBA" id="ARBA00023004"/>
    </source>
</evidence>
<evidence type="ECO:0000256" key="2">
    <source>
        <dbReference type="ARBA" id="ARBA00022723"/>
    </source>
</evidence>
<dbReference type="SUPFAM" id="SSF46626">
    <property type="entry name" value="Cytochrome c"/>
    <property type="match status" value="1"/>
</dbReference>
<protein>
    <submittedName>
        <fullName evidence="6">NHL repeat protein</fullName>
    </submittedName>
</protein>
<gene>
    <name evidence="6" type="ORF">ETAA8_31260</name>
</gene>
<dbReference type="EMBL" id="CP036274">
    <property type="protein sequence ID" value="QDU28034.1"/>
    <property type="molecule type" value="Genomic_DNA"/>
</dbReference>
<dbReference type="GO" id="GO:0020037">
    <property type="term" value="F:heme binding"/>
    <property type="evidence" value="ECO:0007669"/>
    <property type="project" value="InterPro"/>
</dbReference>
<name>A0A517YCS1_9BACT</name>
<dbReference type="SUPFAM" id="SSF101898">
    <property type="entry name" value="NHL repeat"/>
    <property type="match status" value="1"/>
</dbReference>
<accession>A0A517YCS1</accession>
<reference evidence="6 7" key="1">
    <citation type="submission" date="2019-02" db="EMBL/GenBank/DDBJ databases">
        <title>Deep-cultivation of Planctomycetes and their phenomic and genomic characterization uncovers novel biology.</title>
        <authorList>
            <person name="Wiegand S."/>
            <person name="Jogler M."/>
            <person name="Boedeker C."/>
            <person name="Pinto D."/>
            <person name="Vollmers J."/>
            <person name="Rivas-Marin E."/>
            <person name="Kohn T."/>
            <person name="Peeters S.H."/>
            <person name="Heuer A."/>
            <person name="Rast P."/>
            <person name="Oberbeckmann S."/>
            <person name="Bunk B."/>
            <person name="Jeske O."/>
            <person name="Meyerdierks A."/>
            <person name="Storesund J.E."/>
            <person name="Kallscheuer N."/>
            <person name="Luecker S."/>
            <person name="Lage O.M."/>
            <person name="Pohl T."/>
            <person name="Merkel B.J."/>
            <person name="Hornburger P."/>
            <person name="Mueller R.-W."/>
            <person name="Bruemmer F."/>
            <person name="Labrenz M."/>
            <person name="Spormann A.M."/>
            <person name="Op den Camp H."/>
            <person name="Overmann J."/>
            <person name="Amann R."/>
            <person name="Jetten M.S.M."/>
            <person name="Mascher T."/>
            <person name="Medema M.H."/>
            <person name="Devos D.P."/>
            <person name="Kaster A.-K."/>
            <person name="Ovreas L."/>
            <person name="Rohde M."/>
            <person name="Galperin M.Y."/>
            <person name="Jogler C."/>
        </authorList>
    </citation>
    <scope>NUCLEOTIDE SEQUENCE [LARGE SCALE GENOMIC DNA]</scope>
    <source>
        <strain evidence="6 7">ETA_A8</strain>
    </source>
</reference>
<dbReference type="InterPro" id="IPR009056">
    <property type="entry name" value="Cyt_c-like_dom"/>
</dbReference>